<keyword evidence="1" id="KW-1133">Transmembrane helix</keyword>
<accession>A0A4R1N1I0</accession>
<name>A0A4R1N1I0_9FIRM</name>
<reference evidence="2 3" key="1">
    <citation type="submission" date="2019-03" db="EMBL/GenBank/DDBJ databases">
        <title>Genomic Encyclopedia of Type Strains, Phase IV (KMG-IV): sequencing the most valuable type-strain genomes for metagenomic binning, comparative biology and taxonomic classification.</title>
        <authorList>
            <person name="Goeker M."/>
        </authorList>
    </citation>
    <scope>NUCLEOTIDE SEQUENCE [LARGE SCALE GENOMIC DNA]</scope>
    <source>
        <strain evidence="2 3">DSM 24176</strain>
    </source>
</reference>
<keyword evidence="1" id="KW-0812">Transmembrane</keyword>
<evidence type="ECO:0000256" key="1">
    <source>
        <dbReference type="SAM" id="Phobius"/>
    </source>
</evidence>
<keyword evidence="3" id="KW-1185">Reference proteome</keyword>
<evidence type="ECO:0000313" key="3">
    <source>
        <dbReference type="Proteomes" id="UP000294545"/>
    </source>
</evidence>
<feature type="transmembrane region" description="Helical" evidence="1">
    <location>
        <begin position="35"/>
        <end position="53"/>
    </location>
</feature>
<dbReference type="AlphaFoldDB" id="A0A4R1N1I0"/>
<protein>
    <submittedName>
        <fullName evidence="2">Uncharacterized protein</fullName>
    </submittedName>
</protein>
<evidence type="ECO:0000313" key="2">
    <source>
        <dbReference type="EMBL" id="TCK97854.1"/>
    </source>
</evidence>
<dbReference type="RefSeq" id="WP_165868473.1">
    <property type="nucleotide sequence ID" value="NZ_SMGQ01000011.1"/>
</dbReference>
<keyword evidence="1" id="KW-0472">Membrane</keyword>
<proteinExistence type="predicted"/>
<organism evidence="2 3">
    <name type="scientific">Natranaerovirga hydrolytica</name>
    <dbReference type="NCBI Taxonomy" id="680378"/>
    <lineage>
        <taxon>Bacteria</taxon>
        <taxon>Bacillati</taxon>
        <taxon>Bacillota</taxon>
        <taxon>Clostridia</taxon>
        <taxon>Lachnospirales</taxon>
        <taxon>Natranaerovirgaceae</taxon>
        <taxon>Natranaerovirga</taxon>
    </lineage>
</organism>
<gene>
    <name evidence="2" type="ORF">EDC19_0256</name>
</gene>
<dbReference type="Proteomes" id="UP000294545">
    <property type="component" value="Unassembled WGS sequence"/>
</dbReference>
<comment type="caution">
    <text evidence="2">The sequence shown here is derived from an EMBL/GenBank/DDBJ whole genome shotgun (WGS) entry which is preliminary data.</text>
</comment>
<dbReference type="EMBL" id="SMGQ01000011">
    <property type="protein sequence ID" value="TCK97854.1"/>
    <property type="molecule type" value="Genomic_DNA"/>
</dbReference>
<sequence>MTTNRQRRHYRTAQRDIENSPNETSIIELDFKKTTIIIAIIAFIKGIILGLIFKRK</sequence>